<protein>
    <submittedName>
        <fullName evidence="1">Uncharacterized protein</fullName>
    </submittedName>
</protein>
<accession>A0A8H7XLY2</accession>
<organism evidence="1">
    <name type="scientific">Psilocybe cubensis</name>
    <name type="common">Psychedelic mushroom</name>
    <name type="synonym">Stropharia cubensis</name>
    <dbReference type="NCBI Taxonomy" id="181762"/>
    <lineage>
        <taxon>Eukaryota</taxon>
        <taxon>Fungi</taxon>
        <taxon>Dikarya</taxon>
        <taxon>Basidiomycota</taxon>
        <taxon>Agaricomycotina</taxon>
        <taxon>Agaricomycetes</taxon>
        <taxon>Agaricomycetidae</taxon>
        <taxon>Agaricales</taxon>
        <taxon>Agaricineae</taxon>
        <taxon>Strophariaceae</taxon>
        <taxon>Psilocybe</taxon>
    </lineage>
</organism>
<name>A0A8H7XLY2_PSICU</name>
<sequence>MFVGVSFWAALFVLFFKTLLSNSLCFWVVCLCGYGGIWVWCESLRTMLSRDLRRGARPRIATISAIASLCSYTRC</sequence>
<dbReference type="AlphaFoldDB" id="A0A8H7XLY2"/>
<gene>
    <name evidence="1" type="ORF">JR316_013023</name>
</gene>
<dbReference type="EMBL" id="JAFIQS010000021">
    <property type="protein sequence ID" value="KAG5162103.1"/>
    <property type="molecule type" value="Genomic_DNA"/>
</dbReference>
<reference evidence="1" key="1">
    <citation type="submission" date="2021-02" db="EMBL/GenBank/DDBJ databases">
        <title>Psilocybe cubensis genome.</title>
        <authorList>
            <person name="Mckernan K.J."/>
            <person name="Crawford S."/>
            <person name="Trippe A."/>
            <person name="Kane L.T."/>
            <person name="Mclaughlin S."/>
        </authorList>
    </citation>
    <scope>NUCLEOTIDE SEQUENCE [LARGE SCALE GENOMIC DNA]</scope>
    <source>
        <strain evidence="1">MGC-MH-2018</strain>
    </source>
</reference>
<proteinExistence type="predicted"/>
<evidence type="ECO:0000313" key="1">
    <source>
        <dbReference type="EMBL" id="KAG5162103.1"/>
    </source>
</evidence>
<comment type="caution">
    <text evidence="1">The sequence shown here is derived from an EMBL/GenBank/DDBJ whole genome shotgun (WGS) entry which is preliminary data.</text>
</comment>